<gene>
    <name evidence="4" type="ORF">OLEAN_C07370</name>
</gene>
<evidence type="ECO:0000259" key="3">
    <source>
        <dbReference type="PROSITE" id="PS51371"/>
    </source>
</evidence>
<dbReference type="PROSITE" id="PS51371">
    <property type="entry name" value="CBS"/>
    <property type="match status" value="2"/>
</dbReference>
<dbReference type="InterPro" id="IPR000644">
    <property type="entry name" value="CBS_dom"/>
</dbReference>
<dbReference type="OrthoDB" id="9793295at2"/>
<dbReference type="STRING" id="698738.OLEAN_C07370"/>
<keyword evidence="5" id="KW-1185">Reference proteome</keyword>
<dbReference type="Proteomes" id="UP000032749">
    <property type="component" value="Chromosome"/>
</dbReference>
<dbReference type="PANTHER" id="PTHR43080">
    <property type="entry name" value="CBS DOMAIN-CONTAINING PROTEIN CBSX3, MITOCHONDRIAL"/>
    <property type="match status" value="1"/>
</dbReference>
<dbReference type="SUPFAM" id="SSF54631">
    <property type="entry name" value="CBS-domain pair"/>
    <property type="match status" value="1"/>
</dbReference>
<feature type="domain" description="CBS" evidence="3">
    <location>
        <begin position="116"/>
        <end position="172"/>
    </location>
</feature>
<name>R4YP15_OLEAN</name>
<proteinExistence type="predicted"/>
<dbReference type="Pfam" id="PF00571">
    <property type="entry name" value="CBS"/>
    <property type="match status" value="2"/>
</dbReference>
<dbReference type="Gene3D" id="3.10.580.10">
    <property type="entry name" value="CBS-domain"/>
    <property type="match status" value="1"/>
</dbReference>
<organism evidence="4 5">
    <name type="scientific">Oleispira antarctica RB-8</name>
    <dbReference type="NCBI Taxonomy" id="698738"/>
    <lineage>
        <taxon>Bacteria</taxon>
        <taxon>Pseudomonadati</taxon>
        <taxon>Pseudomonadota</taxon>
        <taxon>Gammaproteobacteria</taxon>
        <taxon>Oceanospirillales</taxon>
        <taxon>Oceanospirillaceae</taxon>
        <taxon>Oleispira</taxon>
    </lineage>
</organism>
<dbReference type="KEGG" id="oai:OLEAN_C07370"/>
<evidence type="ECO:0000256" key="2">
    <source>
        <dbReference type="PROSITE-ProRule" id="PRU00703"/>
    </source>
</evidence>
<evidence type="ECO:0000313" key="4">
    <source>
        <dbReference type="EMBL" id="CCK74913.1"/>
    </source>
</evidence>
<reference evidence="4 5" key="1">
    <citation type="journal article" date="2013" name="Nat. Commun.">
        <title>Genome sequence and functional genomic analysis of the oil-degrading bacterium Oleispira antarctica.</title>
        <authorList>
            <person name="Kube M."/>
            <person name="Chernikova T.N."/>
            <person name="Al-Ramahi Y."/>
            <person name="Beloqui A."/>
            <person name="Lopez-Cortez N."/>
            <person name="Guazzaroni M.E."/>
            <person name="Heipieper H.J."/>
            <person name="Klages S."/>
            <person name="Kotsyurbenko O.R."/>
            <person name="Langer I."/>
            <person name="Nechitaylo T.Y."/>
            <person name="Lunsdorf H."/>
            <person name="Fernandez M."/>
            <person name="Juarez S."/>
            <person name="Ciordia S."/>
            <person name="Singer A."/>
            <person name="Kagan O."/>
            <person name="Egorova O."/>
            <person name="Petit P.A."/>
            <person name="Stogios P."/>
            <person name="Kim Y."/>
            <person name="Tchigvintsev A."/>
            <person name="Flick R."/>
            <person name="Denaro R."/>
            <person name="Genovese M."/>
            <person name="Albar J.P."/>
            <person name="Reva O.N."/>
            <person name="Martinez-Gomariz M."/>
            <person name="Tran H."/>
            <person name="Ferrer M."/>
            <person name="Savchenko A."/>
            <person name="Yakunin A.F."/>
            <person name="Yakimov M.M."/>
            <person name="Golyshina O.V."/>
            <person name="Reinhardt R."/>
            <person name="Golyshin P.N."/>
        </authorList>
    </citation>
    <scope>NUCLEOTIDE SEQUENCE [LARGE SCALE GENOMIC DNA]</scope>
</reference>
<accession>R4YP15</accession>
<evidence type="ECO:0000256" key="1">
    <source>
        <dbReference type="ARBA" id="ARBA00023122"/>
    </source>
</evidence>
<dbReference type="InterPro" id="IPR051257">
    <property type="entry name" value="Diverse_CBS-Domain"/>
</dbReference>
<keyword evidence="1 2" id="KW-0129">CBS domain</keyword>
<evidence type="ECO:0000313" key="5">
    <source>
        <dbReference type="Proteomes" id="UP000032749"/>
    </source>
</evidence>
<sequence>MNNNAANTIEINNHTVADLMSSNVLCVYEGWTIQRLAEFFLKNEISGAPVIASDHELVGVVSVSDIFRFENADDESKSEALRRCYRDSTGIDIASREDLVNWSKNSQTSCTVHQIMAKQVISVGIDSRLSDVSATMIENDIHRVFVTKNEKIVGIVSALDILRKLPMAQHKKQGHA</sequence>
<dbReference type="EMBL" id="FO203512">
    <property type="protein sequence ID" value="CCK74913.1"/>
    <property type="molecule type" value="Genomic_DNA"/>
</dbReference>
<dbReference type="SMART" id="SM00116">
    <property type="entry name" value="CBS"/>
    <property type="match status" value="2"/>
</dbReference>
<dbReference type="InterPro" id="IPR046342">
    <property type="entry name" value="CBS_dom_sf"/>
</dbReference>
<protein>
    <submittedName>
        <fullName evidence="4">CBS domain containing protein</fullName>
    </submittedName>
</protein>
<dbReference type="AlphaFoldDB" id="R4YP15"/>
<dbReference type="HOGENOM" id="CLU_040681_9_0_6"/>
<feature type="domain" description="CBS" evidence="3">
    <location>
        <begin position="20"/>
        <end position="78"/>
    </location>
</feature>
<dbReference type="PANTHER" id="PTHR43080:SF2">
    <property type="entry name" value="CBS DOMAIN-CONTAINING PROTEIN"/>
    <property type="match status" value="1"/>
</dbReference>